<evidence type="ECO:0000256" key="2">
    <source>
        <dbReference type="ARBA" id="ARBA00022448"/>
    </source>
</evidence>
<evidence type="ECO:0000256" key="8">
    <source>
        <dbReference type="PIRSR" id="PIRSR000077-4"/>
    </source>
</evidence>
<dbReference type="CDD" id="cd02947">
    <property type="entry name" value="TRX_family"/>
    <property type="match status" value="1"/>
</dbReference>
<dbReference type="OrthoDB" id="9790390at2"/>
<evidence type="ECO:0000313" key="10">
    <source>
        <dbReference type="EMBL" id="ACL59863.1"/>
    </source>
</evidence>
<dbReference type="InterPro" id="IPR036249">
    <property type="entry name" value="Thioredoxin-like_sf"/>
</dbReference>
<dbReference type="InterPro" id="IPR005746">
    <property type="entry name" value="Thioredoxin"/>
</dbReference>
<dbReference type="PIRSF" id="PIRSF000077">
    <property type="entry name" value="Thioredoxin"/>
    <property type="match status" value="1"/>
</dbReference>
<proteinExistence type="inferred from homology"/>
<evidence type="ECO:0000256" key="3">
    <source>
        <dbReference type="ARBA" id="ARBA00022982"/>
    </source>
</evidence>
<dbReference type="PROSITE" id="PS51352">
    <property type="entry name" value="THIOREDOXIN_2"/>
    <property type="match status" value="1"/>
</dbReference>
<dbReference type="PANTHER" id="PTHR45663:SF11">
    <property type="entry name" value="GEO12009P1"/>
    <property type="match status" value="1"/>
</dbReference>
<evidence type="ECO:0000256" key="6">
    <source>
        <dbReference type="NCBIfam" id="TIGR01068"/>
    </source>
</evidence>
<dbReference type="FunFam" id="3.40.30.10:FF:000001">
    <property type="entry name" value="Thioredoxin"/>
    <property type="match status" value="1"/>
</dbReference>
<organism evidence="10 11">
    <name type="scientific">Methylobacterium nodulans (strain LMG 21967 / CNCM I-2342 / ORS 2060)</name>
    <dbReference type="NCBI Taxonomy" id="460265"/>
    <lineage>
        <taxon>Bacteria</taxon>
        <taxon>Pseudomonadati</taxon>
        <taxon>Pseudomonadota</taxon>
        <taxon>Alphaproteobacteria</taxon>
        <taxon>Hyphomicrobiales</taxon>
        <taxon>Methylobacteriaceae</taxon>
        <taxon>Methylobacterium</taxon>
    </lineage>
</organism>
<dbReference type="Proteomes" id="UP000008207">
    <property type="component" value="Chromosome"/>
</dbReference>
<dbReference type="EMBL" id="CP001349">
    <property type="protein sequence ID" value="ACL59863.1"/>
    <property type="molecule type" value="Genomic_DNA"/>
</dbReference>
<dbReference type="KEGG" id="mno:Mnod_5011"/>
<dbReference type="HOGENOM" id="CLU_090389_10_2_5"/>
<reference evidence="10 11" key="1">
    <citation type="submission" date="2009-01" db="EMBL/GenBank/DDBJ databases">
        <title>Complete sequence of chromosome of Methylobacterium nodulans ORS 2060.</title>
        <authorList>
            <consortium name="US DOE Joint Genome Institute"/>
            <person name="Lucas S."/>
            <person name="Copeland A."/>
            <person name="Lapidus A."/>
            <person name="Glavina del Rio T."/>
            <person name="Dalin E."/>
            <person name="Tice H."/>
            <person name="Bruce D."/>
            <person name="Goodwin L."/>
            <person name="Pitluck S."/>
            <person name="Sims D."/>
            <person name="Brettin T."/>
            <person name="Detter J.C."/>
            <person name="Han C."/>
            <person name="Larimer F."/>
            <person name="Land M."/>
            <person name="Hauser L."/>
            <person name="Kyrpides N."/>
            <person name="Ivanova N."/>
            <person name="Marx C.J."/>
            <person name="Richardson P."/>
        </authorList>
    </citation>
    <scope>NUCLEOTIDE SEQUENCE [LARGE SCALE GENOMIC DNA]</scope>
    <source>
        <strain evidence="11">LMG 21967 / CNCM I-2342 / ORS 2060</strain>
    </source>
</reference>
<keyword evidence="3" id="KW-0249">Electron transport</keyword>
<dbReference type="Gene3D" id="3.40.30.10">
    <property type="entry name" value="Glutaredoxin"/>
    <property type="match status" value="1"/>
</dbReference>
<keyword evidence="4 8" id="KW-1015">Disulfide bond</keyword>
<accession>B8III6</accession>
<evidence type="ECO:0000259" key="9">
    <source>
        <dbReference type="PROSITE" id="PS51352"/>
    </source>
</evidence>
<evidence type="ECO:0000256" key="5">
    <source>
        <dbReference type="ARBA" id="ARBA00023284"/>
    </source>
</evidence>
<dbReference type="PANTHER" id="PTHR45663">
    <property type="entry name" value="GEO12009P1"/>
    <property type="match status" value="1"/>
</dbReference>
<evidence type="ECO:0000256" key="4">
    <source>
        <dbReference type="ARBA" id="ARBA00023157"/>
    </source>
</evidence>
<dbReference type="GO" id="GO:0015035">
    <property type="term" value="F:protein-disulfide reductase activity"/>
    <property type="evidence" value="ECO:0007669"/>
    <property type="project" value="UniProtKB-UniRule"/>
</dbReference>
<evidence type="ECO:0000256" key="1">
    <source>
        <dbReference type="ARBA" id="ARBA00008987"/>
    </source>
</evidence>
<dbReference type="STRING" id="460265.Mnod_5011"/>
<keyword evidence="11" id="KW-1185">Reference proteome</keyword>
<protein>
    <recommendedName>
        <fullName evidence="6 7">Thioredoxin</fullName>
    </recommendedName>
</protein>
<name>B8III6_METNO</name>
<dbReference type="InterPro" id="IPR017937">
    <property type="entry name" value="Thioredoxin_CS"/>
</dbReference>
<gene>
    <name evidence="10" type="ordered locus">Mnod_5011</name>
</gene>
<keyword evidence="5 8" id="KW-0676">Redox-active center</keyword>
<dbReference type="AlphaFoldDB" id="B8III6"/>
<dbReference type="eggNOG" id="COG3118">
    <property type="taxonomic scope" value="Bacteria"/>
</dbReference>
<dbReference type="Pfam" id="PF00085">
    <property type="entry name" value="Thioredoxin"/>
    <property type="match status" value="1"/>
</dbReference>
<evidence type="ECO:0000256" key="7">
    <source>
        <dbReference type="PIRNR" id="PIRNR000077"/>
    </source>
</evidence>
<dbReference type="PROSITE" id="PS00194">
    <property type="entry name" value="THIOREDOXIN_1"/>
    <property type="match status" value="1"/>
</dbReference>
<sequence length="107" mass="11386">MPTVMVTDASFKQDVLEASEPVVVVFWAEGCVSCQAIGPALEEISSEMQGRVKIAKLNVDENPGIVSEYGIAGVPTLMIFKDGKLVSQKFGALSKGALLRWIQSASA</sequence>
<evidence type="ECO:0000313" key="11">
    <source>
        <dbReference type="Proteomes" id="UP000008207"/>
    </source>
</evidence>
<feature type="disulfide bond" description="Redox-active" evidence="8">
    <location>
        <begin position="31"/>
        <end position="34"/>
    </location>
</feature>
<dbReference type="InterPro" id="IPR013766">
    <property type="entry name" value="Thioredoxin_domain"/>
</dbReference>
<dbReference type="SUPFAM" id="SSF52833">
    <property type="entry name" value="Thioredoxin-like"/>
    <property type="match status" value="1"/>
</dbReference>
<keyword evidence="2" id="KW-0813">Transport</keyword>
<dbReference type="GO" id="GO:0005737">
    <property type="term" value="C:cytoplasm"/>
    <property type="evidence" value="ECO:0007669"/>
    <property type="project" value="TreeGrafter"/>
</dbReference>
<dbReference type="NCBIfam" id="TIGR01068">
    <property type="entry name" value="thioredoxin"/>
    <property type="match status" value="1"/>
</dbReference>
<feature type="domain" description="Thioredoxin" evidence="9">
    <location>
        <begin position="1"/>
        <end position="107"/>
    </location>
</feature>
<dbReference type="RefSeq" id="WP_015931491.1">
    <property type="nucleotide sequence ID" value="NC_011894.1"/>
</dbReference>
<comment type="similarity">
    <text evidence="1 7">Belongs to the thioredoxin family.</text>
</comment>